<keyword evidence="1" id="KW-0732">Signal</keyword>
<evidence type="ECO:0000313" key="3">
    <source>
        <dbReference type="Proteomes" id="UP000740883"/>
    </source>
</evidence>
<feature type="chain" id="PRO_5040362827" evidence="1">
    <location>
        <begin position="16"/>
        <end position="210"/>
    </location>
</feature>
<dbReference type="Proteomes" id="UP000740883">
    <property type="component" value="Unassembled WGS sequence"/>
</dbReference>
<proteinExistence type="predicted"/>
<reference evidence="2 3" key="1">
    <citation type="journal article" date="2020" name="Genome Biol. Evol.">
        <title>Comparative genomics of strictly vertically transmitted, feminizing microsporidia endosymbionts of amphipod crustaceans.</title>
        <authorList>
            <person name="Cormier A."/>
            <person name="Chebbi M.A."/>
            <person name="Giraud I."/>
            <person name="Wattier R."/>
            <person name="Teixeira M."/>
            <person name="Gilbert C."/>
            <person name="Rigaud T."/>
            <person name="Cordaux R."/>
        </authorList>
    </citation>
    <scope>NUCLEOTIDE SEQUENCE [LARGE SCALE GENOMIC DNA]</scope>
    <source>
        <strain evidence="2 3">Ou3-Ou53</strain>
    </source>
</reference>
<keyword evidence="3" id="KW-1185">Reference proteome</keyword>
<feature type="signal peptide" evidence="1">
    <location>
        <begin position="1"/>
        <end position="15"/>
    </location>
</feature>
<organism evidence="2 3">
    <name type="scientific">Nosema granulosis</name>
    <dbReference type="NCBI Taxonomy" id="83296"/>
    <lineage>
        <taxon>Eukaryota</taxon>
        <taxon>Fungi</taxon>
        <taxon>Fungi incertae sedis</taxon>
        <taxon>Microsporidia</taxon>
        <taxon>Nosematidae</taxon>
        <taxon>Nosema</taxon>
    </lineage>
</organism>
<name>A0A9P6H073_9MICR</name>
<sequence length="210" mass="24175">MFTSLLFFLSLFASAKDYKNLLSKDDAFIILNTNHGNKPITLFNYANGDSSLPMRLSALSSDAVLYQLFNVRYNFTKDFWLAPEIDTSYGSLDNNRYLISRKKPFKPNLRLKSITKDSENKLYKIVSGTKCLTVGSNVIKRGLEYWQLEFKNCDANDSNQEFMFVPKLIALSYLDRTEDVKLSKADIKRSYSTLYKVLRNFDEVLESGTI</sequence>
<evidence type="ECO:0000313" key="2">
    <source>
        <dbReference type="EMBL" id="KAF9764488.1"/>
    </source>
</evidence>
<comment type="caution">
    <text evidence="2">The sequence shown here is derived from an EMBL/GenBank/DDBJ whole genome shotgun (WGS) entry which is preliminary data.</text>
</comment>
<evidence type="ECO:0000256" key="1">
    <source>
        <dbReference type="SAM" id="SignalP"/>
    </source>
</evidence>
<dbReference type="OrthoDB" id="2190002at2759"/>
<dbReference type="AlphaFoldDB" id="A0A9P6H073"/>
<accession>A0A9P6H073</accession>
<gene>
    <name evidence="2" type="ORF">NGRA_0519</name>
</gene>
<dbReference type="EMBL" id="SBJO01000020">
    <property type="protein sequence ID" value="KAF9764488.1"/>
    <property type="molecule type" value="Genomic_DNA"/>
</dbReference>
<protein>
    <submittedName>
        <fullName evidence="2">Uncharacterized protein</fullName>
    </submittedName>
</protein>